<gene>
    <name evidence="1" type="ORF">METZ01_LOCUS197408</name>
</gene>
<organism evidence="1">
    <name type="scientific">marine metagenome</name>
    <dbReference type="NCBI Taxonomy" id="408172"/>
    <lineage>
        <taxon>unclassified sequences</taxon>
        <taxon>metagenomes</taxon>
        <taxon>ecological metagenomes</taxon>
    </lineage>
</organism>
<evidence type="ECO:0000313" key="1">
    <source>
        <dbReference type="EMBL" id="SVB44554.1"/>
    </source>
</evidence>
<name>A0A382E351_9ZZZZ</name>
<reference evidence="1" key="1">
    <citation type="submission" date="2018-05" db="EMBL/GenBank/DDBJ databases">
        <authorList>
            <person name="Lanie J.A."/>
            <person name="Ng W.-L."/>
            <person name="Kazmierczak K.M."/>
            <person name="Andrzejewski T.M."/>
            <person name="Davidsen T.M."/>
            <person name="Wayne K.J."/>
            <person name="Tettelin H."/>
            <person name="Glass J.I."/>
            <person name="Rusch D."/>
            <person name="Podicherti R."/>
            <person name="Tsui H.-C.T."/>
            <person name="Winkler M.E."/>
        </authorList>
    </citation>
    <scope>NUCLEOTIDE SEQUENCE</scope>
</reference>
<dbReference type="EMBL" id="UINC01042224">
    <property type="protein sequence ID" value="SVB44554.1"/>
    <property type="molecule type" value="Genomic_DNA"/>
</dbReference>
<sequence length="35" mass="4243">QKIYLTCFECYLKNNLTIIKSTTTKNTNIRMKRFN</sequence>
<protein>
    <submittedName>
        <fullName evidence="1">Uncharacterized protein</fullName>
    </submittedName>
</protein>
<accession>A0A382E351</accession>
<feature type="non-terminal residue" evidence="1">
    <location>
        <position position="1"/>
    </location>
</feature>
<dbReference type="AlphaFoldDB" id="A0A382E351"/>
<proteinExistence type="predicted"/>
<feature type="non-terminal residue" evidence="1">
    <location>
        <position position="35"/>
    </location>
</feature>